<evidence type="ECO:0000313" key="2">
    <source>
        <dbReference type="Proteomes" id="UP000541425"/>
    </source>
</evidence>
<sequence length="287" mass="32344">MMENNTNIVLIADSGSTKTDWLLLKGNKEFSRFSTQGINPFMLNELEIVIILTKELPQLPECVEAIYFYGAGCRGEQSAIVKSAIKRVFPTANIQVESDLLGAARSVCGNESGIACILGTGSNSCLYDGKNIVENVSPLGYILGDEGSGAVMGKHLVADILKHQMPDKISTLFFEKYQLTPDQIIQRVYREPFPNRFLATFALFIGENRNNPDIHKFIIYEFECFFRRNVDQYHRPNLPINFVGSIAFFLRIELQEVAKSLGYRIGRIYRTPLDGLMKYHTAHNKAC</sequence>
<dbReference type="PANTHER" id="PTHR43190:SF3">
    <property type="entry name" value="N-ACETYL-D-GLUCOSAMINE KINASE"/>
    <property type="match status" value="1"/>
</dbReference>
<comment type="caution">
    <text evidence="1">The sequence shown here is derived from an EMBL/GenBank/DDBJ whole genome shotgun (WGS) entry which is preliminary data.</text>
</comment>
<keyword evidence="1" id="KW-0808">Transferase</keyword>
<dbReference type="SUPFAM" id="SSF53067">
    <property type="entry name" value="Actin-like ATPase domain"/>
    <property type="match status" value="2"/>
</dbReference>
<dbReference type="AlphaFoldDB" id="A0A7W5UKJ5"/>
<dbReference type="EMBL" id="JACICA010000009">
    <property type="protein sequence ID" value="MBB3703198.1"/>
    <property type="molecule type" value="Genomic_DNA"/>
</dbReference>
<organism evidence="1 2">
    <name type="scientific">Alloprevotella rava</name>
    <dbReference type="NCBI Taxonomy" id="671218"/>
    <lineage>
        <taxon>Bacteria</taxon>
        <taxon>Pseudomonadati</taxon>
        <taxon>Bacteroidota</taxon>
        <taxon>Bacteroidia</taxon>
        <taxon>Bacteroidales</taxon>
        <taxon>Prevotellaceae</taxon>
        <taxon>Alloprevotella</taxon>
    </lineage>
</organism>
<dbReference type="PANTHER" id="PTHR43190">
    <property type="entry name" value="N-ACETYL-D-GLUCOSAMINE KINASE"/>
    <property type="match status" value="1"/>
</dbReference>
<dbReference type="Proteomes" id="UP000541425">
    <property type="component" value="Unassembled WGS sequence"/>
</dbReference>
<evidence type="ECO:0000313" key="1">
    <source>
        <dbReference type="EMBL" id="MBB3703198.1"/>
    </source>
</evidence>
<dbReference type="Gene3D" id="1.10.720.160">
    <property type="match status" value="1"/>
</dbReference>
<dbReference type="Gene3D" id="3.30.420.40">
    <property type="match status" value="2"/>
</dbReference>
<gene>
    <name evidence="1" type="ORF">FHS60_001678</name>
</gene>
<keyword evidence="1" id="KW-0418">Kinase</keyword>
<proteinExistence type="predicted"/>
<dbReference type="InterPro" id="IPR052519">
    <property type="entry name" value="Euk-type_GlcNAc_Kinase"/>
</dbReference>
<name>A0A7W5UKJ5_9BACT</name>
<protein>
    <submittedName>
        <fullName evidence="1">N-acetylglucosamine kinase-like BadF-type ATPase</fullName>
    </submittedName>
</protein>
<accession>A0A7W5UKJ5</accession>
<reference evidence="1 2" key="1">
    <citation type="submission" date="2020-08" db="EMBL/GenBank/DDBJ databases">
        <title>Genomic Encyclopedia of Type Strains, Phase IV (KMG-IV): sequencing the most valuable type-strain genomes for metagenomic binning, comparative biology and taxonomic classification.</title>
        <authorList>
            <person name="Goeker M."/>
        </authorList>
    </citation>
    <scope>NUCLEOTIDE SEQUENCE [LARGE SCALE GENOMIC DNA]</scope>
    <source>
        <strain evidence="1 2">DSM 22548</strain>
    </source>
</reference>
<dbReference type="CDD" id="cd24079">
    <property type="entry name" value="ASKHA_NBD_PG1100-like"/>
    <property type="match status" value="1"/>
</dbReference>
<dbReference type="GO" id="GO:0016301">
    <property type="term" value="F:kinase activity"/>
    <property type="evidence" value="ECO:0007669"/>
    <property type="project" value="UniProtKB-KW"/>
</dbReference>
<dbReference type="InterPro" id="IPR043129">
    <property type="entry name" value="ATPase_NBD"/>
</dbReference>